<feature type="transmembrane region" description="Helical" evidence="1">
    <location>
        <begin position="433"/>
        <end position="453"/>
    </location>
</feature>
<feature type="transmembrane region" description="Helical" evidence="1">
    <location>
        <begin position="15"/>
        <end position="32"/>
    </location>
</feature>
<evidence type="ECO:0000259" key="2">
    <source>
        <dbReference type="Pfam" id="PF01970"/>
    </source>
</evidence>
<feature type="transmembrane region" description="Helical" evidence="1">
    <location>
        <begin position="106"/>
        <end position="128"/>
    </location>
</feature>
<evidence type="ECO:0000313" key="4">
    <source>
        <dbReference type="Proteomes" id="UP000582974"/>
    </source>
</evidence>
<dbReference type="InterPro" id="IPR002823">
    <property type="entry name" value="DUF112_TM"/>
</dbReference>
<feature type="domain" description="DUF112" evidence="2">
    <location>
        <begin position="16"/>
        <end position="437"/>
    </location>
</feature>
<dbReference type="Proteomes" id="UP000582974">
    <property type="component" value="Unassembled WGS sequence"/>
</dbReference>
<name>A0A838AAB7_9PSEU</name>
<feature type="transmembrane region" description="Helical" evidence="1">
    <location>
        <begin position="134"/>
        <end position="156"/>
    </location>
</feature>
<dbReference type="RefSeq" id="WP_180893031.1">
    <property type="nucleotide sequence ID" value="NZ_JACCKD010000004.1"/>
</dbReference>
<feature type="transmembrane region" description="Helical" evidence="1">
    <location>
        <begin position="409"/>
        <end position="426"/>
    </location>
</feature>
<dbReference type="Pfam" id="PF01970">
    <property type="entry name" value="TctA"/>
    <property type="match status" value="1"/>
</dbReference>
<gene>
    <name evidence="3" type="ORF">H0B56_11580</name>
</gene>
<sequence length="495" mass="50947">MDFVIEGFGMLTPGLLAWMCIGVVICQLVVIIPGLSGTLLLALILPFLYTMDPVSAIGLLIGAAATAGTGNTITSVLFGVPGNVVGVATLLDGYPMAQRGEASKAILAGLVSSAAGGIIGALALAMLLPFARPVAMAIGPPELFALILVALLFMAFAGEGSMMKGLVAGGMGLLLAFIGQETSQGALRYTFGRVELWDGISIATFAIGIFGIAEMLDLMAKGGSIARGGRASYRSYRILQSIRDVLRAWRTVLQSSAVAVGVGILPGIGGSSAQFMAYSLAKKTSRRGKEFGKGRIEGVIAADSSVNASDAAALAPTLGLGVPGSPITALVLSGLIIIGIQPGPDLVAQEMGTLWLVVLLLILANLVAVALCVWAARPLAMLTLVPSAYLVPLITAFAVFGVVEADGNLLSVPIVLALGMVGFLMKRHGYSRATMIIGFVLADLLERNFILATNIHGPGFLLRPVPLAILGSVAGALAAVAVYKRRTSTTRKVHA</sequence>
<comment type="caution">
    <text evidence="3">The sequence shown here is derived from an EMBL/GenBank/DDBJ whole genome shotgun (WGS) entry which is preliminary data.</text>
</comment>
<evidence type="ECO:0000313" key="3">
    <source>
        <dbReference type="EMBL" id="MBA0126182.1"/>
    </source>
</evidence>
<keyword evidence="1" id="KW-1133">Transmembrane helix</keyword>
<feature type="transmembrane region" description="Helical" evidence="1">
    <location>
        <begin position="352"/>
        <end position="374"/>
    </location>
</feature>
<feature type="transmembrane region" description="Helical" evidence="1">
    <location>
        <begin position="318"/>
        <end position="340"/>
    </location>
</feature>
<feature type="transmembrane region" description="Helical" evidence="1">
    <location>
        <begin position="381"/>
        <end position="403"/>
    </location>
</feature>
<feature type="transmembrane region" description="Helical" evidence="1">
    <location>
        <begin position="465"/>
        <end position="483"/>
    </location>
</feature>
<keyword evidence="4" id="KW-1185">Reference proteome</keyword>
<feature type="transmembrane region" description="Helical" evidence="1">
    <location>
        <begin position="200"/>
        <end position="220"/>
    </location>
</feature>
<evidence type="ECO:0000256" key="1">
    <source>
        <dbReference type="SAM" id="Phobius"/>
    </source>
</evidence>
<organism evidence="3 4">
    <name type="scientific">Haloechinothrix aidingensis</name>
    <dbReference type="NCBI Taxonomy" id="2752311"/>
    <lineage>
        <taxon>Bacteria</taxon>
        <taxon>Bacillati</taxon>
        <taxon>Actinomycetota</taxon>
        <taxon>Actinomycetes</taxon>
        <taxon>Pseudonocardiales</taxon>
        <taxon>Pseudonocardiaceae</taxon>
        <taxon>Haloechinothrix</taxon>
    </lineage>
</organism>
<keyword evidence="1" id="KW-0472">Membrane</keyword>
<dbReference type="EMBL" id="JACCKD010000004">
    <property type="protein sequence ID" value="MBA0126182.1"/>
    <property type="molecule type" value="Genomic_DNA"/>
</dbReference>
<dbReference type="AlphaFoldDB" id="A0A838AAB7"/>
<feature type="transmembrane region" description="Helical" evidence="1">
    <location>
        <begin position="163"/>
        <end position="180"/>
    </location>
</feature>
<accession>A0A838AAB7</accession>
<dbReference type="PANTHER" id="PTHR35342">
    <property type="entry name" value="TRICARBOXYLIC TRANSPORT PROTEIN"/>
    <property type="match status" value="1"/>
</dbReference>
<proteinExistence type="predicted"/>
<keyword evidence="1" id="KW-0812">Transmembrane</keyword>
<protein>
    <submittedName>
        <fullName evidence="3">Tripartite tricarboxylate transporter permease</fullName>
    </submittedName>
</protein>
<reference evidence="3 4" key="1">
    <citation type="submission" date="2020-07" db="EMBL/GenBank/DDBJ databases">
        <title>Genome of Haloechinothrix sp.</title>
        <authorList>
            <person name="Tang S.-K."/>
            <person name="Yang L."/>
            <person name="Zhu W.-Y."/>
        </authorList>
    </citation>
    <scope>NUCLEOTIDE SEQUENCE [LARGE SCALE GENOMIC DNA]</scope>
    <source>
        <strain evidence="3 4">YIM 98757</strain>
    </source>
</reference>
<dbReference type="PANTHER" id="PTHR35342:SF1">
    <property type="entry name" value="BLR4373 PROTEIN"/>
    <property type="match status" value="1"/>
</dbReference>